<gene>
    <name evidence="9" type="ORF">BS637_01225</name>
</gene>
<comment type="caution">
    <text evidence="9">The sequence shown here is derived from an EMBL/GenBank/DDBJ whole genome shotgun (WGS) entry which is preliminary data.</text>
</comment>
<feature type="transmembrane region" description="Helical" evidence="8">
    <location>
        <begin position="85"/>
        <end position="104"/>
    </location>
</feature>
<keyword evidence="4" id="KW-0309">Germination</keyword>
<reference evidence="9 10" key="1">
    <citation type="submission" date="2016-12" db="EMBL/GenBank/DDBJ databases">
        <title>Clostridium tepidum sp. nov., a close relative of Clostridium sporogenes and Clostridium botulinum Group I.</title>
        <authorList>
            <person name="Dobritsa A.P."/>
            <person name="Kutumbaka K."/>
            <person name="Werner K."/>
            <person name="Samadpour M."/>
        </authorList>
    </citation>
    <scope>NUCLEOTIDE SEQUENCE [LARGE SCALE GENOMIC DNA]</scope>
    <source>
        <strain evidence="9 10">PE</strain>
    </source>
</reference>
<keyword evidence="3" id="KW-0813">Transport</keyword>
<feature type="transmembrane region" description="Helical" evidence="8">
    <location>
        <begin position="307"/>
        <end position="329"/>
    </location>
</feature>
<feature type="transmembrane region" description="Helical" evidence="8">
    <location>
        <begin position="12"/>
        <end position="30"/>
    </location>
</feature>
<evidence type="ECO:0000256" key="8">
    <source>
        <dbReference type="SAM" id="Phobius"/>
    </source>
</evidence>
<dbReference type="PANTHER" id="PTHR34975:SF2">
    <property type="entry name" value="SPORE GERMINATION PROTEIN A2"/>
    <property type="match status" value="1"/>
</dbReference>
<feature type="transmembrane region" description="Helical" evidence="8">
    <location>
        <begin position="42"/>
        <end position="64"/>
    </location>
</feature>
<feature type="transmembrane region" description="Helical" evidence="8">
    <location>
        <begin position="116"/>
        <end position="139"/>
    </location>
</feature>
<keyword evidence="10" id="KW-1185">Reference proteome</keyword>
<evidence type="ECO:0000256" key="1">
    <source>
        <dbReference type="ARBA" id="ARBA00004141"/>
    </source>
</evidence>
<dbReference type="PANTHER" id="PTHR34975">
    <property type="entry name" value="SPORE GERMINATION PROTEIN A2"/>
    <property type="match status" value="1"/>
</dbReference>
<dbReference type="RefSeq" id="WP_078022774.1">
    <property type="nucleotide sequence ID" value="NZ_JANKAH010000002.1"/>
</dbReference>
<evidence type="ECO:0000256" key="3">
    <source>
        <dbReference type="ARBA" id="ARBA00022448"/>
    </source>
</evidence>
<accession>A0ABX3L800</accession>
<evidence type="ECO:0000313" key="9">
    <source>
        <dbReference type="EMBL" id="OOO63764.1"/>
    </source>
</evidence>
<feature type="transmembrane region" description="Helical" evidence="8">
    <location>
        <begin position="335"/>
        <end position="357"/>
    </location>
</feature>
<feature type="transmembrane region" description="Helical" evidence="8">
    <location>
        <begin position="151"/>
        <end position="167"/>
    </location>
</feature>
<evidence type="ECO:0000313" key="10">
    <source>
        <dbReference type="Proteomes" id="UP000190206"/>
    </source>
</evidence>
<dbReference type="InterPro" id="IPR004761">
    <property type="entry name" value="Spore_GerAB"/>
</dbReference>
<dbReference type="NCBIfam" id="TIGR00912">
    <property type="entry name" value="2A0309"/>
    <property type="match status" value="1"/>
</dbReference>
<evidence type="ECO:0000256" key="7">
    <source>
        <dbReference type="ARBA" id="ARBA00023136"/>
    </source>
</evidence>
<sequence>MENSNNNALSTSQSIFMIVGSMIGIGILSLPSDLSKIARNDGWIAIIIGSLYPFYMGICAILIFKDESYQNFNLIEISKMHFGKILGNLFSIVFILQFLAYIIITSANMSNMLRVYLILFLEQYRLAIPILLISSYTASKGIRTLGRVNEVIFYAFIPLILITIMALKQGNILNIKPILGTPSSSIFRASIESIYSFVGIETIFLIVPLMKNKEKIKSSFLKGIAIIVSLYIWLSLVSIYYLGSDVAQNLYWPTLSTVETISIPGISNFKFVFMFLWISIVFKTIANQNYFFYYSLSSIFKRINPDVVYILVFIFCSICVSKLDSFILLKNINKSVSVFYLIFNLTFITILTIITCVKRRRKNEKSY</sequence>
<name>A0ABX3L800_9CLOT</name>
<evidence type="ECO:0000256" key="5">
    <source>
        <dbReference type="ARBA" id="ARBA00022692"/>
    </source>
</evidence>
<protein>
    <submittedName>
        <fullName evidence="9">Spore gernimation protein</fullName>
    </submittedName>
</protein>
<evidence type="ECO:0000256" key="2">
    <source>
        <dbReference type="ARBA" id="ARBA00007998"/>
    </source>
</evidence>
<feature type="transmembrane region" description="Helical" evidence="8">
    <location>
        <begin position="219"/>
        <end position="241"/>
    </location>
</feature>
<dbReference type="EMBL" id="MRAD01000001">
    <property type="protein sequence ID" value="OOO63764.1"/>
    <property type="molecule type" value="Genomic_DNA"/>
</dbReference>
<feature type="transmembrane region" description="Helical" evidence="8">
    <location>
        <begin position="261"/>
        <end position="286"/>
    </location>
</feature>
<keyword evidence="7 8" id="KW-0472">Membrane</keyword>
<dbReference type="Proteomes" id="UP000190206">
    <property type="component" value="Unassembled WGS sequence"/>
</dbReference>
<comment type="subcellular location">
    <subcellularLocation>
        <location evidence="1">Membrane</location>
        <topology evidence="1">Multi-pass membrane protein</topology>
    </subcellularLocation>
</comment>
<evidence type="ECO:0000256" key="4">
    <source>
        <dbReference type="ARBA" id="ARBA00022544"/>
    </source>
</evidence>
<dbReference type="Gene3D" id="1.20.1740.10">
    <property type="entry name" value="Amino acid/polyamine transporter I"/>
    <property type="match status" value="1"/>
</dbReference>
<feature type="transmembrane region" description="Helical" evidence="8">
    <location>
        <begin position="187"/>
        <end position="207"/>
    </location>
</feature>
<dbReference type="Pfam" id="PF03845">
    <property type="entry name" value="Spore_permease"/>
    <property type="match status" value="1"/>
</dbReference>
<evidence type="ECO:0000256" key="6">
    <source>
        <dbReference type="ARBA" id="ARBA00022989"/>
    </source>
</evidence>
<comment type="similarity">
    <text evidence="2">Belongs to the amino acid-polyamine-organocation (APC) superfamily. Spore germination protein (SGP) (TC 2.A.3.9) family.</text>
</comment>
<keyword evidence="6 8" id="KW-1133">Transmembrane helix</keyword>
<organism evidence="9 10">
    <name type="scientific">Clostridium tepidum</name>
    <dbReference type="NCBI Taxonomy" id="1962263"/>
    <lineage>
        <taxon>Bacteria</taxon>
        <taxon>Bacillati</taxon>
        <taxon>Bacillota</taxon>
        <taxon>Clostridia</taxon>
        <taxon>Eubacteriales</taxon>
        <taxon>Clostridiaceae</taxon>
        <taxon>Clostridium</taxon>
    </lineage>
</organism>
<proteinExistence type="inferred from homology"/>
<keyword evidence="5 8" id="KW-0812">Transmembrane</keyword>